<keyword evidence="2" id="KW-0805">Transcription regulation</keyword>
<keyword evidence="4" id="KW-0804">Transcription</keyword>
<evidence type="ECO:0000256" key="4">
    <source>
        <dbReference type="ARBA" id="ARBA00023163"/>
    </source>
</evidence>
<dbReference type="InterPro" id="IPR036388">
    <property type="entry name" value="WH-like_DNA-bd_sf"/>
</dbReference>
<dbReference type="PANTHER" id="PTHR30537">
    <property type="entry name" value="HTH-TYPE TRANSCRIPTIONAL REGULATOR"/>
    <property type="match status" value="1"/>
</dbReference>
<sequence length="308" mass="33367">MDNQRLAEFLSVFNEVAREGSFSGAARRRGVTPSSVIRQIDALEASLGATLFIRSTRSLVLTDIGQALLVRARRILGELEDARREITDMQDDVAGSLRIASVPAFGRYYVLPVVSRLLARYSRLRIELDLTERPIDPVDGRLDAAICIGEPGEGGPAAARIAVETRMLCASPSYLARHSAPSSPEELAEHCLLDRMHGVDLLGWASILGAPLAERPVLSVFSCDDIDTLRAAAVAGVGIGYLPDWAVGADIAGGRLVRLMPEYSGQFSRRRGIYLLRAPLPPSGPLRVFTDALRRSIGNPPSWTQVNA</sequence>
<dbReference type="SUPFAM" id="SSF53850">
    <property type="entry name" value="Periplasmic binding protein-like II"/>
    <property type="match status" value="1"/>
</dbReference>
<dbReference type="Pfam" id="PF00126">
    <property type="entry name" value="HTH_1"/>
    <property type="match status" value="1"/>
</dbReference>
<dbReference type="InterPro" id="IPR036390">
    <property type="entry name" value="WH_DNA-bd_sf"/>
</dbReference>
<dbReference type="Proteomes" id="UP000305202">
    <property type="component" value="Unassembled WGS sequence"/>
</dbReference>
<dbReference type="InterPro" id="IPR000847">
    <property type="entry name" value="LysR_HTH_N"/>
</dbReference>
<comment type="caution">
    <text evidence="6">The sequence shown here is derived from an EMBL/GenBank/DDBJ whole genome shotgun (WGS) entry which is preliminary data.</text>
</comment>
<proteinExistence type="inferred from homology"/>
<evidence type="ECO:0000313" key="7">
    <source>
        <dbReference type="Proteomes" id="UP000305202"/>
    </source>
</evidence>
<name>A0ABY2SLH3_9HYPH</name>
<evidence type="ECO:0000256" key="2">
    <source>
        <dbReference type="ARBA" id="ARBA00023015"/>
    </source>
</evidence>
<dbReference type="RefSeq" id="WP_136990032.1">
    <property type="nucleotide sequence ID" value="NZ_SZPQ01000011.1"/>
</dbReference>
<gene>
    <name evidence="6" type="ORF">FCN80_10110</name>
</gene>
<feature type="domain" description="HTH lysR-type" evidence="5">
    <location>
        <begin position="1"/>
        <end position="62"/>
    </location>
</feature>
<dbReference type="EMBL" id="SZPQ01000011">
    <property type="protein sequence ID" value="TKI06592.1"/>
    <property type="molecule type" value="Genomic_DNA"/>
</dbReference>
<dbReference type="PROSITE" id="PS50931">
    <property type="entry name" value="HTH_LYSR"/>
    <property type="match status" value="1"/>
</dbReference>
<dbReference type="Gene3D" id="1.10.10.10">
    <property type="entry name" value="Winged helix-like DNA-binding domain superfamily/Winged helix DNA-binding domain"/>
    <property type="match status" value="1"/>
</dbReference>
<dbReference type="Pfam" id="PF03466">
    <property type="entry name" value="LysR_substrate"/>
    <property type="match status" value="1"/>
</dbReference>
<comment type="similarity">
    <text evidence="1">Belongs to the LysR transcriptional regulatory family.</text>
</comment>
<dbReference type="SUPFAM" id="SSF46785">
    <property type="entry name" value="Winged helix' DNA-binding domain"/>
    <property type="match status" value="1"/>
</dbReference>
<dbReference type="InterPro" id="IPR058163">
    <property type="entry name" value="LysR-type_TF_proteobact-type"/>
</dbReference>
<dbReference type="InterPro" id="IPR005119">
    <property type="entry name" value="LysR_subst-bd"/>
</dbReference>
<keyword evidence="3" id="KW-0238">DNA-binding</keyword>
<evidence type="ECO:0000259" key="5">
    <source>
        <dbReference type="PROSITE" id="PS50931"/>
    </source>
</evidence>
<dbReference type="PANTHER" id="PTHR30537:SF5">
    <property type="entry name" value="HTH-TYPE TRANSCRIPTIONAL ACTIVATOR TTDR-RELATED"/>
    <property type="match status" value="1"/>
</dbReference>
<evidence type="ECO:0000256" key="3">
    <source>
        <dbReference type="ARBA" id="ARBA00023125"/>
    </source>
</evidence>
<organism evidence="6 7">
    <name type="scientific">Martelella alba</name>
    <dbReference type="NCBI Taxonomy" id="2590451"/>
    <lineage>
        <taxon>Bacteria</taxon>
        <taxon>Pseudomonadati</taxon>
        <taxon>Pseudomonadota</taxon>
        <taxon>Alphaproteobacteria</taxon>
        <taxon>Hyphomicrobiales</taxon>
        <taxon>Aurantimonadaceae</taxon>
        <taxon>Martelella</taxon>
    </lineage>
</organism>
<dbReference type="CDD" id="cd08422">
    <property type="entry name" value="PBP2_CrgA_like"/>
    <property type="match status" value="1"/>
</dbReference>
<evidence type="ECO:0000313" key="6">
    <source>
        <dbReference type="EMBL" id="TKI06592.1"/>
    </source>
</evidence>
<protein>
    <submittedName>
        <fullName evidence="6">LysR family transcriptional regulator</fullName>
    </submittedName>
</protein>
<reference evidence="6 7" key="1">
    <citation type="submission" date="2019-04" db="EMBL/GenBank/DDBJ databases">
        <authorList>
            <person name="Li M."/>
            <person name="Gao C."/>
        </authorList>
    </citation>
    <scope>NUCLEOTIDE SEQUENCE [LARGE SCALE GENOMIC DNA]</scope>
    <source>
        <strain evidence="6 7">BGMRC 2031</strain>
    </source>
</reference>
<evidence type="ECO:0000256" key="1">
    <source>
        <dbReference type="ARBA" id="ARBA00009437"/>
    </source>
</evidence>
<dbReference type="Gene3D" id="3.40.190.290">
    <property type="match status" value="1"/>
</dbReference>
<keyword evidence="7" id="KW-1185">Reference proteome</keyword>
<accession>A0ABY2SLH3</accession>